<feature type="region of interest" description="Disordered" evidence="1">
    <location>
        <begin position="212"/>
        <end position="234"/>
    </location>
</feature>
<name>A0AAD6GFF8_9EURO</name>
<feature type="compositionally biased region" description="Polar residues" evidence="1">
    <location>
        <begin position="358"/>
        <end position="367"/>
    </location>
</feature>
<gene>
    <name evidence="2" type="ORF">N7494_008170</name>
</gene>
<feature type="compositionally biased region" description="Basic and acidic residues" evidence="1">
    <location>
        <begin position="46"/>
        <end position="56"/>
    </location>
</feature>
<keyword evidence="3" id="KW-1185">Reference proteome</keyword>
<feature type="region of interest" description="Disordered" evidence="1">
    <location>
        <begin position="1"/>
        <end position="20"/>
    </location>
</feature>
<dbReference type="EMBL" id="JAQIZZ010000006">
    <property type="protein sequence ID" value="KAJ5538691.1"/>
    <property type="molecule type" value="Genomic_DNA"/>
</dbReference>
<evidence type="ECO:0000256" key="1">
    <source>
        <dbReference type="SAM" id="MobiDB-lite"/>
    </source>
</evidence>
<proteinExistence type="predicted"/>
<evidence type="ECO:0000313" key="3">
    <source>
        <dbReference type="Proteomes" id="UP001220324"/>
    </source>
</evidence>
<comment type="caution">
    <text evidence="2">The sequence shown here is derived from an EMBL/GenBank/DDBJ whole genome shotgun (WGS) entry which is preliminary data.</text>
</comment>
<organism evidence="2 3">
    <name type="scientific">Penicillium frequentans</name>
    <dbReference type="NCBI Taxonomy" id="3151616"/>
    <lineage>
        <taxon>Eukaryota</taxon>
        <taxon>Fungi</taxon>
        <taxon>Dikarya</taxon>
        <taxon>Ascomycota</taxon>
        <taxon>Pezizomycotina</taxon>
        <taxon>Eurotiomycetes</taxon>
        <taxon>Eurotiomycetidae</taxon>
        <taxon>Eurotiales</taxon>
        <taxon>Aspergillaceae</taxon>
        <taxon>Penicillium</taxon>
    </lineage>
</organism>
<protein>
    <submittedName>
        <fullName evidence="2">Uncharacterized protein</fullName>
    </submittedName>
</protein>
<dbReference type="AlphaFoldDB" id="A0AAD6GFF8"/>
<dbReference type="Proteomes" id="UP001220324">
    <property type="component" value="Unassembled WGS sequence"/>
</dbReference>
<feature type="compositionally biased region" description="Polar residues" evidence="1">
    <location>
        <begin position="25"/>
        <end position="41"/>
    </location>
</feature>
<feature type="region of interest" description="Disordered" evidence="1">
    <location>
        <begin position="311"/>
        <end position="333"/>
    </location>
</feature>
<sequence length="417" mass="46032">MNWTGGQLHRHSARPGVLSKIQRQNFAKSRQVTSSRASAQPTPFRRFPDGFSKDGTGELAEANQATGPGKSRSAKDLPNDRLGVLKRRLLQQPDWAAVSVARPLEIEFPSVEEVGQVAKRRKLTDLDRKRLSAHGNSTIPEFYKRRLPSSESFGLGQVKIRIDGRLAGSPSDDTQALPTNNPSSYSMLLDSEPPALFQVDVRGSSPVFPWKDSSGRLSLQPSHNRAPPRLEEPDIPINTHMLECSDPADSTPLRNMASKVKLANSSPYCSRLETNRGTSIANFSGNTTGSPLPRHRFTIDDQLLQEQMRLNTTLDSPRSSRSRSSCSLRQTSSPLPTLVTADASFEPMASSWLPQPKRISQPSSPLNSRRPFNIQRKLFQSPVDEEPCSSFSSPSLKPTENPACPVSMRIFGQVVQL</sequence>
<evidence type="ECO:0000313" key="2">
    <source>
        <dbReference type="EMBL" id="KAJ5538691.1"/>
    </source>
</evidence>
<accession>A0AAD6GFF8</accession>
<feature type="compositionally biased region" description="Low complexity" evidence="1">
    <location>
        <begin position="316"/>
        <end position="333"/>
    </location>
</feature>
<feature type="region of interest" description="Disordered" evidence="1">
    <location>
        <begin position="352"/>
        <end position="372"/>
    </location>
</feature>
<reference evidence="2 3" key="1">
    <citation type="journal article" date="2023" name="IMA Fungus">
        <title>Comparative genomic study of the Penicillium genus elucidates a diverse pangenome and 15 lateral gene transfer events.</title>
        <authorList>
            <person name="Petersen C."/>
            <person name="Sorensen T."/>
            <person name="Nielsen M.R."/>
            <person name="Sondergaard T.E."/>
            <person name="Sorensen J.L."/>
            <person name="Fitzpatrick D.A."/>
            <person name="Frisvad J.C."/>
            <person name="Nielsen K.L."/>
        </authorList>
    </citation>
    <scope>NUCLEOTIDE SEQUENCE [LARGE SCALE GENOMIC DNA]</scope>
    <source>
        <strain evidence="2 3">IBT 35679</strain>
    </source>
</reference>
<feature type="region of interest" description="Disordered" evidence="1">
    <location>
        <begin position="25"/>
        <end position="78"/>
    </location>
</feature>